<gene>
    <name evidence="1" type="ORF">BMW23_0975</name>
</gene>
<reference evidence="1" key="1">
    <citation type="journal article" date="2017" name="Elife">
        <title>The kinetoplastid-infecting Bodo saltans virus (BsV), a window into the most abundant giant viruses in the sea.</title>
        <authorList>
            <person name="Deeg C.M."/>
            <person name="Chow C.-E.T."/>
            <person name="Suttle C.A."/>
        </authorList>
    </citation>
    <scope>NUCLEOTIDE SEQUENCE</scope>
    <source>
        <strain evidence="1">NG1</strain>
    </source>
</reference>
<accession>A0A2H4UVT2</accession>
<organism evidence="1">
    <name type="scientific">Bodo saltans virus</name>
    <dbReference type="NCBI Taxonomy" id="2024608"/>
    <lineage>
        <taxon>Viruses</taxon>
        <taxon>Varidnaviria</taxon>
        <taxon>Bamfordvirae</taxon>
        <taxon>Nucleocytoviricota</taxon>
        <taxon>Megaviricetes</taxon>
        <taxon>Imitervirales</taxon>
        <taxon>Mimiviridae</taxon>
        <taxon>Klosneuvirinae</taxon>
        <taxon>Theiavirus</taxon>
        <taxon>Theiavirus salishense</taxon>
    </lineage>
</organism>
<protein>
    <submittedName>
        <fullName evidence="1">Uncharacterized protein</fullName>
    </submittedName>
</protein>
<name>A0A2H4UVT2_9VIRU</name>
<dbReference type="EMBL" id="MF782455">
    <property type="protein sequence ID" value="ATZ81020.1"/>
    <property type="molecule type" value="Genomic_DNA"/>
</dbReference>
<evidence type="ECO:0000313" key="2">
    <source>
        <dbReference type="Proteomes" id="UP000240325"/>
    </source>
</evidence>
<sequence length="438" mass="51881">MTSIYNIILRKQWWTIKNDIDSVPVTSISTNDLINLFNTIPKITSYGEYDKFRIIDLLNIVANNGFIFEHKIFEFIFNMYNSSLTNVVVLIDNENIIDQFNPTSLDYLINCSHTWRDFPFDISKIRNKSKHVMNTIFSLLTMHYGRRFTVQFMEQHNYILSSDVLSAIENTSVKPLYSKYNRKDYEHFIYNYPIINYNTVWNADDKDFINYCSTISKDYDIHINNYLKNNNNTISTKTFLLACHNECKTEILVNIFNNKLDFTDDEIEEAIYYLLQFKFIHEIIQLFISGGYILKQKHYSMICNSPFYKKILMTINIDNMIIDDDIFDKIISLMQTSFKCGDLLIKLLLLHNNNENVIAMCCHEYSSNDKDFKKFMKTYDVKLTEKCLMSVIKNNNSIRNGTMKYFEEQNIKLNNIMIIEYLKIHVNTPETRKILALL</sequence>
<proteinExistence type="predicted"/>
<dbReference type="Proteomes" id="UP000240325">
    <property type="component" value="Segment"/>
</dbReference>
<keyword evidence="2" id="KW-1185">Reference proteome</keyword>
<evidence type="ECO:0000313" key="1">
    <source>
        <dbReference type="EMBL" id="ATZ81020.1"/>
    </source>
</evidence>